<protein>
    <submittedName>
        <fullName evidence="1">Uncharacterized protein</fullName>
    </submittedName>
</protein>
<reference evidence="1" key="1">
    <citation type="submission" date="2021-06" db="EMBL/GenBank/DDBJ databases">
        <title>Genome sequence of Cutibacterium modestum strain KB17-24694.</title>
        <authorList>
            <person name="Dekio I."/>
            <person name="Asahina A."/>
            <person name="Nishida M."/>
        </authorList>
    </citation>
    <scope>NUCLEOTIDE SEQUENCE</scope>
    <source>
        <strain evidence="1">KB17-24694</strain>
    </source>
</reference>
<name>A0AAD1NV55_9ACTN</name>
<evidence type="ECO:0000313" key="1">
    <source>
        <dbReference type="EMBL" id="BCY25477.1"/>
    </source>
</evidence>
<sequence length="62" mass="6383">MSTELDIALTQCEESVAATTNPVTRVEVSTAPADDDLAGLDDLTAKTLKAEAAQPRPGKTPG</sequence>
<gene>
    <name evidence="1" type="ORF">KB1_14670</name>
</gene>
<accession>A0AAD1NV55</accession>
<dbReference type="AlphaFoldDB" id="A0AAD1NV55"/>
<evidence type="ECO:0000313" key="2">
    <source>
        <dbReference type="Proteomes" id="UP000825072"/>
    </source>
</evidence>
<dbReference type="EMBL" id="AP024747">
    <property type="protein sequence ID" value="BCY25477.1"/>
    <property type="molecule type" value="Genomic_DNA"/>
</dbReference>
<organism evidence="1 2">
    <name type="scientific">Cutibacterium modestum</name>
    <dbReference type="NCBI Taxonomy" id="2559073"/>
    <lineage>
        <taxon>Bacteria</taxon>
        <taxon>Bacillati</taxon>
        <taxon>Actinomycetota</taxon>
        <taxon>Actinomycetes</taxon>
        <taxon>Propionibacteriales</taxon>
        <taxon>Propionibacteriaceae</taxon>
        <taxon>Cutibacterium</taxon>
    </lineage>
</organism>
<dbReference type="Proteomes" id="UP000825072">
    <property type="component" value="Chromosome 1"/>
</dbReference>
<proteinExistence type="predicted"/>